<feature type="coiled-coil region" evidence="1">
    <location>
        <begin position="170"/>
        <end position="215"/>
    </location>
</feature>
<dbReference type="Proteomes" id="UP000251923">
    <property type="component" value="Unassembled WGS sequence"/>
</dbReference>
<gene>
    <name evidence="3" type="ORF">DBT54_03080</name>
</gene>
<feature type="compositionally biased region" description="Low complexity" evidence="2">
    <location>
        <begin position="318"/>
        <end position="353"/>
    </location>
</feature>
<sequence length="430" mass="47460">MKKGLNWKAVIVALLSVVVVLGGGVYAVMQNQDIKQEKSDGSVEAAEKAVSALYYDDHKTFLKENIAKTEIEAVRSQVEGLNRYSGARKELNNQLDQVEARFKAQEGVNNLFERIKDKPALNGATVQKYVLINKNLKEDDLNQFKEDQQKHWPSDGDEFYQALNGLVDQADQQGQRFKAFEEDIQKLKDNASLTYDQLDQAIDDMKEKIEKEENPYLKAELLERLGKAHKEVVDIIRNRKLQAANEAKATPEEKKKIEAEAKKEEARVDEENKNLQTETQRLRQAADQANAQHEQQVRQNRPAKPVEQAKAEKPDNTQSQSQSQSQVQESSSKAQSSSQPASQSSQASQASQADKPQEASQGNQASSENSQGSAPSTSQPTTPPENPSPQPSVESKPAPTGDVQPTTPSESKVVESTQPPAAENGAASGQ</sequence>
<name>A0A2I1L5B8_9LACT</name>
<dbReference type="RefSeq" id="WP_070598065.1">
    <property type="nucleotide sequence ID" value="NZ_JASOKO010000006.1"/>
</dbReference>
<evidence type="ECO:0000313" key="3">
    <source>
        <dbReference type="EMBL" id="RAV80636.1"/>
    </source>
</evidence>
<comment type="caution">
    <text evidence="3">The sequence shown here is derived from an EMBL/GenBank/DDBJ whole genome shotgun (WGS) entry which is preliminary data.</text>
</comment>
<feature type="compositionally biased region" description="Polar residues" evidence="2">
    <location>
        <begin position="358"/>
        <end position="369"/>
    </location>
</feature>
<accession>A0A2I1L5B8</accession>
<feature type="compositionally biased region" description="Low complexity" evidence="2">
    <location>
        <begin position="370"/>
        <end position="380"/>
    </location>
</feature>
<feature type="compositionally biased region" description="Pro residues" evidence="2">
    <location>
        <begin position="381"/>
        <end position="390"/>
    </location>
</feature>
<feature type="compositionally biased region" description="Basic and acidic residues" evidence="2">
    <location>
        <begin position="249"/>
        <end position="273"/>
    </location>
</feature>
<dbReference type="EMBL" id="QMHM01000004">
    <property type="protein sequence ID" value="RAV80636.1"/>
    <property type="molecule type" value="Genomic_DNA"/>
</dbReference>
<reference evidence="3 4" key="1">
    <citation type="submission" date="2018-04" db="EMBL/GenBank/DDBJ databases">
        <title>Aerococcus urinae genomes.</title>
        <authorList>
            <person name="Hilt E."/>
            <person name="Gilbert N.M."/>
            <person name="Thomas-White K."/>
            <person name="Putonti C."/>
            <person name="Lewis A.L."/>
            <person name="Visck K.L."/>
            <person name="Wolfe A.J."/>
        </authorList>
    </citation>
    <scope>NUCLEOTIDE SEQUENCE [LARGE SCALE GENOMIC DNA]</scope>
    <source>
        <strain evidence="3 4">UMB7480</strain>
    </source>
</reference>
<protein>
    <submittedName>
        <fullName evidence="3">Uncharacterized protein</fullName>
    </submittedName>
</protein>
<evidence type="ECO:0000313" key="4">
    <source>
        <dbReference type="Proteomes" id="UP000251923"/>
    </source>
</evidence>
<feature type="compositionally biased region" description="Polar residues" evidence="2">
    <location>
        <begin position="403"/>
        <end position="419"/>
    </location>
</feature>
<evidence type="ECO:0000256" key="2">
    <source>
        <dbReference type="SAM" id="MobiDB-lite"/>
    </source>
</evidence>
<feature type="region of interest" description="Disordered" evidence="2">
    <location>
        <begin position="244"/>
        <end position="430"/>
    </location>
</feature>
<dbReference type="AlphaFoldDB" id="A0A2I1L5B8"/>
<proteinExistence type="predicted"/>
<evidence type="ECO:0000256" key="1">
    <source>
        <dbReference type="SAM" id="Coils"/>
    </source>
</evidence>
<keyword evidence="1" id="KW-0175">Coiled coil</keyword>
<feature type="coiled-coil region" evidence="1">
    <location>
        <begin position="81"/>
        <end position="108"/>
    </location>
</feature>
<organism evidence="3 4">
    <name type="scientific">Aerococcus urinae</name>
    <dbReference type="NCBI Taxonomy" id="1376"/>
    <lineage>
        <taxon>Bacteria</taxon>
        <taxon>Bacillati</taxon>
        <taxon>Bacillota</taxon>
        <taxon>Bacilli</taxon>
        <taxon>Lactobacillales</taxon>
        <taxon>Aerococcaceae</taxon>
        <taxon>Aerococcus</taxon>
    </lineage>
</organism>
<feature type="compositionally biased region" description="Polar residues" evidence="2">
    <location>
        <begin position="287"/>
        <end position="299"/>
    </location>
</feature>